<dbReference type="SUPFAM" id="SSF51735">
    <property type="entry name" value="NAD(P)-binding Rossmann-fold domains"/>
    <property type="match status" value="1"/>
</dbReference>
<keyword evidence="5" id="KW-0521">NADP</keyword>
<keyword evidence="4" id="KW-0276">Fatty acid metabolism</keyword>
<evidence type="ECO:0000256" key="5">
    <source>
        <dbReference type="ARBA" id="ARBA00022857"/>
    </source>
</evidence>
<dbReference type="InterPro" id="IPR020843">
    <property type="entry name" value="ER"/>
</dbReference>
<comment type="catalytic activity">
    <reaction evidence="12">
        <text>a 2,3-saturated acyl-[ACP] + NADP(+) = a (2E)-enoyl-[ACP] + NADPH + H(+)</text>
        <dbReference type="Rhea" id="RHEA:22564"/>
        <dbReference type="Rhea" id="RHEA-COMP:9925"/>
        <dbReference type="Rhea" id="RHEA-COMP:9926"/>
        <dbReference type="ChEBI" id="CHEBI:15378"/>
        <dbReference type="ChEBI" id="CHEBI:57783"/>
        <dbReference type="ChEBI" id="CHEBI:58349"/>
        <dbReference type="ChEBI" id="CHEBI:78784"/>
        <dbReference type="ChEBI" id="CHEBI:78785"/>
        <dbReference type="EC" id="1.3.1.104"/>
    </reaction>
</comment>
<evidence type="ECO:0000313" key="14">
    <source>
        <dbReference type="EMBL" id="OMJ13399.1"/>
    </source>
</evidence>
<keyword evidence="15" id="KW-1185">Reference proteome</keyword>
<dbReference type="Pfam" id="PF00107">
    <property type="entry name" value="ADH_zinc_N"/>
    <property type="match status" value="1"/>
</dbReference>
<keyword evidence="9" id="KW-0496">Mitochondrion</keyword>
<keyword evidence="6" id="KW-0809">Transit peptide</keyword>
<reference evidence="14 15" key="1">
    <citation type="submission" date="2017-01" db="EMBL/GenBank/DDBJ databases">
        <authorList>
            <person name="Mah S.A."/>
            <person name="Swanson W.J."/>
            <person name="Moy G.W."/>
            <person name="Vacquier V.D."/>
        </authorList>
    </citation>
    <scope>NUCLEOTIDE SEQUENCE [LARGE SCALE GENOMIC DNA]</scope>
    <source>
        <strain evidence="14 15">GSMNP</strain>
    </source>
</reference>
<dbReference type="SUPFAM" id="SSF50129">
    <property type="entry name" value="GroES-like"/>
    <property type="match status" value="1"/>
</dbReference>
<comment type="similarity">
    <text evidence="2">Belongs to the zinc-containing alcohol dehydrogenase family. Quinone oxidoreductase subfamily.</text>
</comment>
<keyword evidence="8" id="KW-0443">Lipid metabolism</keyword>
<dbReference type="PANTHER" id="PTHR43981:SF2">
    <property type="entry name" value="ENOYL-[ACYL-CARRIER-PROTEIN] REDUCTASE, MITOCHONDRIAL"/>
    <property type="match status" value="1"/>
</dbReference>
<sequence>MSSVSKNIASALFASELGAPSEVVSAYEVDLGELPETQVEIEMLVSSVNPLDILVITGNAPIPLNNKEFKLSASEENHGKSSINSTVLGTEGVGRVTKIGAKAKKATNGDLEVGDYVIPFNFGNYGSWSTKIYLDPSNLVVFKNREGITARDLSSVNINISTAYRMILDIEKLNAGDYIIQNGANSGVGKYVIQLANAWGFKTINVIRDRSDFDKVADEMKKLGADIVIKDTELDSSSTKDLLGSLSSPIRLGLNFVNGSNAAKMASHLSPGSTLATYGMVANDPIPIYPTMLLLQRIKIVGFSIFAFYHNNPIEERVKTWEDIVSLLRSKKVKAQDSELVALYDEQNDNKHYSSEKMKELALGAINSSKKTTLLINKD</sequence>
<dbReference type="Gene3D" id="3.40.50.720">
    <property type="entry name" value="NAD(P)-binding Rossmann-like Domain"/>
    <property type="match status" value="1"/>
</dbReference>
<dbReference type="InterPro" id="IPR051034">
    <property type="entry name" value="Mito_Enoyl-ACP_Reductase"/>
</dbReference>
<gene>
    <name evidence="14" type="ORF">AYI70_g8521</name>
</gene>
<evidence type="ECO:0000256" key="7">
    <source>
        <dbReference type="ARBA" id="ARBA00023002"/>
    </source>
</evidence>
<evidence type="ECO:0000256" key="12">
    <source>
        <dbReference type="ARBA" id="ARBA00048843"/>
    </source>
</evidence>
<proteinExistence type="inferred from homology"/>
<evidence type="ECO:0000256" key="11">
    <source>
        <dbReference type="ARBA" id="ARBA00038963"/>
    </source>
</evidence>
<accession>A0A1R1XFJ6</accession>
<dbReference type="OrthoDB" id="7482721at2759"/>
<dbReference type="InterPro" id="IPR013149">
    <property type="entry name" value="ADH-like_C"/>
</dbReference>
<keyword evidence="7" id="KW-0560">Oxidoreductase</keyword>
<evidence type="ECO:0000256" key="4">
    <source>
        <dbReference type="ARBA" id="ARBA00022832"/>
    </source>
</evidence>
<comment type="subcellular location">
    <subcellularLocation>
        <location evidence="1">Mitochondrion</location>
    </subcellularLocation>
</comment>
<evidence type="ECO:0000256" key="3">
    <source>
        <dbReference type="ARBA" id="ARBA00022516"/>
    </source>
</evidence>
<comment type="caution">
    <text evidence="14">The sequence shown here is derived from an EMBL/GenBank/DDBJ whole genome shotgun (WGS) entry which is preliminary data.</text>
</comment>
<dbReference type="Gene3D" id="3.90.180.10">
    <property type="entry name" value="Medium-chain alcohol dehydrogenases, catalytic domain"/>
    <property type="match status" value="1"/>
</dbReference>
<feature type="domain" description="Enoyl reductase (ER)" evidence="13">
    <location>
        <begin position="18"/>
        <end position="375"/>
    </location>
</feature>
<protein>
    <recommendedName>
        <fullName evidence="11">enoyl-[acyl-carrier-protein] reductase</fullName>
        <ecNumber evidence="11">1.3.1.104</ecNumber>
    </recommendedName>
</protein>
<evidence type="ECO:0000256" key="9">
    <source>
        <dbReference type="ARBA" id="ARBA00023128"/>
    </source>
</evidence>
<dbReference type="GO" id="GO:0005739">
    <property type="term" value="C:mitochondrion"/>
    <property type="evidence" value="ECO:0007669"/>
    <property type="project" value="UniProtKB-SubCell"/>
</dbReference>
<dbReference type="GO" id="GO:0006633">
    <property type="term" value="P:fatty acid biosynthetic process"/>
    <property type="evidence" value="ECO:0007669"/>
    <property type="project" value="UniProtKB-KW"/>
</dbReference>
<dbReference type="GO" id="GO:0141148">
    <property type="term" value="F:enoyl-[acyl-carrier-protein] reductase (NADPH) activity"/>
    <property type="evidence" value="ECO:0007669"/>
    <property type="project" value="UniProtKB-EC"/>
</dbReference>
<dbReference type="InterPro" id="IPR011032">
    <property type="entry name" value="GroES-like_sf"/>
</dbReference>
<dbReference type="EC" id="1.3.1.104" evidence="11"/>
<keyword evidence="3" id="KW-0444">Lipid biosynthesis</keyword>
<dbReference type="PANTHER" id="PTHR43981">
    <property type="entry name" value="ENOYL-[ACYL-CARRIER-PROTEIN] REDUCTASE, MITOCHONDRIAL"/>
    <property type="match status" value="1"/>
</dbReference>
<dbReference type="SMART" id="SM00829">
    <property type="entry name" value="PKS_ER"/>
    <property type="match status" value="1"/>
</dbReference>
<dbReference type="AlphaFoldDB" id="A0A1R1XFJ6"/>
<keyword evidence="10" id="KW-0275">Fatty acid biosynthesis</keyword>
<evidence type="ECO:0000256" key="10">
    <source>
        <dbReference type="ARBA" id="ARBA00023160"/>
    </source>
</evidence>
<organism evidence="14 15">
    <name type="scientific">Smittium culicis</name>
    <dbReference type="NCBI Taxonomy" id="133412"/>
    <lineage>
        <taxon>Eukaryota</taxon>
        <taxon>Fungi</taxon>
        <taxon>Fungi incertae sedis</taxon>
        <taxon>Zoopagomycota</taxon>
        <taxon>Kickxellomycotina</taxon>
        <taxon>Harpellomycetes</taxon>
        <taxon>Harpellales</taxon>
        <taxon>Legeriomycetaceae</taxon>
        <taxon>Smittium</taxon>
    </lineage>
</organism>
<evidence type="ECO:0000256" key="8">
    <source>
        <dbReference type="ARBA" id="ARBA00023098"/>
    </source>
</evidence>
<dbReference type="STRING" id="133412.A0A1R1XFJ6"/>
<dbReference type="InterPro" id="IPR036291">
    <property type="entry name" value="NAD(P)-bd_dom_sf"/>
</dbReference>
<dbReference type="EMBL" id="LSSN01003503">
    <property type="protein sequence ID" value="OMJ13399.1"/>
    <property type="molecule type" value="Genomic_DNA"/>
</dbReference>
<evidence type="ECO:0000256" key="6">
    <source>
        <dbReference type="ARBA" id="ARBA00022946"/>
    </source>
</evidence>
<name>A0A1R1XFJ6_9FUNG</name>
<dbReference type="Proteomes" id="UP000187283">
    <property type="component" value="Unassembled WGS sequence"/>
</dbReference>
<evidence type="ECO:0000256" key="1">
    <source>
        <dbReference type="ARBA" id="ARBA00004173"/>
    </source>
</evidence>
<evidence type="ECO:0000313" key="15">
    <source>
        <dbReference type="Proteomes" id="UP000187283"/>
    </source>
</evidence>
<evidence type="ECO:0000259" key="13">
    <source>
        <dbReference type="SMART" id="SM00829"/>
    </source>
</evidence>
<dbReference type="CDD" id="cd08290">
    <property type="entry name" value="ETR"/>
    <property type="match status" value="1"/>
</dbReference>
<evidence type="ECO:0000256" key="2">
    <source>
        <dbReference type="ARBA" id="ARBA00010371"/>
    </source>
</evidence>